<organism evidence="2 3">
    <name type="scientific">Popillia japonica</name>
    <name type="common">Japanese beetle</name>
    <dbReference type="NCBI Taxonomy" id="7064"/>
    <lineage>
        <taxon>Eukaryota</taxon>
        <taxon>Metazoa</taxon>
        <taxon>Ecdysozoa</taxon>
        <taxon>Arthropoda</taxon>
        <taxon>Hexapoda</taxon>
        <taxon>Insecta</taxon>
        <taxon>Pterygota</taxon>
        <taxon>Neoptera</taxon>
        <taxon>Endopterygota</taxon>
        <taxon>Coleoptera</taxon>
        <taxon>Polyphaga</taxon>
        <taxon>Scarabaeiformia</taxon>
        <taxon>Scarabaeidae</taxon>
        <taxon>Rutelinae</taxon>
        <taxon>Popillia</taxon>
    </lineage>
</organism>
<accession>A0AAW1IC43</accession>
<evidence type="ECO:0000313" key="2">
    <source>
        <dbReference type="EMBL" id="KAK9686957.1"/>
    </source>
</evidence>
<name>A0AAW1IC43_POPJA</name>
<comment type="caution">
    <text evidence="2">The sequence shown here is derived from an EMBL/GenBank/DDBJ whole genome shotgun (WGS) entry which is preliminary data.</text>
</comment>
<feature type="compositionally biased region" description="Acidic residues" evidence="1">
    <location>
        <begin position="55"/>
        <end position="69"/>
    </location>
</feature>
<dbReference type="EMBL" id="JASPKY010000672">
    <property type="protein sequence ID" value="KAK9686957.1"/>
    <property type="molecule type" value="Genomic_DNA"/>
</dbReference>
<gene>
    <name evidence="2" type="ORF">QE152_g36814</name>
</gene>
<sequence>MTGRKQQCLSHNEILEFWENFSGLESEDDADESDSSDIDDPIFAPESNIDHEFESDSNSEDDTFDESDNIPEHTENNSINVFSDIPQDKPTSEKKSAQNKRFTSKNINWKAKSQIYQLIF</sequence>
<evidence type="ECO:0000313" key="3">
    <source>
        <dbReference type="Proteomes" id="UP001458880"/>
    </source>
</evidence>
<dbReference type="Proteomes" id="UP001458880">
    <property type="component" value="Unassembled WGS sequence"/>
</dbReference>
<feature type="region of interest" description="Disordered" evidence="1">
    <location>
        <begin position="20"/>
        <end position="103"/>
    </location>
</feature>
<protein>
    <submittedName>
        <fullName evidence="2">Uncharacterized protein</fullName>
    </submittedName>
</protein>
<feature type="compositionally biased region" description="Acidic residues" evidence="1">
    <location>
        <begin position="25"/>
        <end position="40"/>
    </location>
</feature>
<reference evidence="2 3" key="1">
    <citation type="journal article" date="2024" name="BMC Genomics">
        <title>De novo assembly and annotation of Popillia japonica's genome with initial clues to its potential as an invasive pest.</title>
        <authorList>
            <person name="Cucini C."/>
            <person name="Boschi S."/>
            <person name="Funari R."/>
            <person name="Cardaioli E."/>
            <person name="Iannotti N."/>
            <person name="Marturano G."/>
            <person name="Paoli F."/>
            <person name="Bruttini M."/>
            <person name="Carapelli A."/>
            <person name="Frati F."/>
            <person name="Nardi F."/>
        </authorList>
    </citation>
    <scope>NUCLEOTIDE SEQUENCE [LARGE SCALE GENOMIC DNA]</scope>
    <source>
        <strain evidence="2">DMR45628</strain>
    </source>
</reference>
<evidence type="ECO:0000256" key="1">
    <source>
        <dbReference type="SAM" id="MobiDB-lite"/>
    </source>
</evidence>
<feature type="compositionally biased region" description="Basic and acidic residues" evidence="1">
    <location>
        <begin position="86"/>
        <end position="96"/>
    </location>
</feature>
<dbReference type="AlphaFoldDB" id="A0AAW1IC43"/>
<proteinExistence type="predicted"/>
<keyword evidence="3" id="KW-1185">Reference proteome</keyword>